<dbReference type="InterPro" id="IPR050508">
    <property type="entry name" value="Methyltransf_Superfamily"/>
</dbReference>
<evidence type="ECO:0000259" key="1">
    <source>
        <dbReference type="Pfam" id="PF13847"/>
    </source>
</evidence>
<name>A0A1V4AP03_9BACT</name>
<feature type="domain" description="Methyltransferase" evidence="1">
    <location>
        <begin position="36"/>
        <end position="143"/>
    </location>
</feature>
<dbReference type="AlphaFoldDB" id="A0A1V4AP03"/>
<dbReference type="GO" id="GO:0008168">
    <property type="term" value="F:methyltransferase activity"/>
    <property type="evidence" value="ECO:0007669"/>
    <property type="project" value="UniProtKB-KW"/>
</dbReference>
<dbReference type="Pfam" id="PF13847">
    <property type="entry name" value="Methyltransf_31"/>
    <property type="match status" value="1"/>
</dbReference>
<gene>
    <name evidence="2" type="ORF">AYP45_18065</name>
</gene>
<proteinExistence type="predicted"/>
<dbReference type="PANTHER" id="PTHR42912">
    <property type="entry name" value="METHYLTRANSFERASE"/>
    <property type="match status" value="1"/>
</dbReference>
<dbReference type="EMBL" id="AYTS01000208">
    <property type="protein sequence ID" value="OOP54849.1"/>
    <property type="molecule type" value="Genomic_DNA"/>
</dbReference>
<protein>
    <submittedName>
        <fullName evidence="2">Methyltransferase type 11</fullName>
    </submittedName>
</protein>
<organism evidence="2 3">
    <name type="scientific">Candidatus Brocadia carolinensis</name>
    <dbReference type="NCBI Taxonomy" id="1004156"/>
    <lineage>
        <taxon>Bacteria</taxon>
        <taxon>Pseudomonadati</taxon>
        <taxon>Planctomycetota</taxon>
        <taxon>Candidatus Brocadiia</taxon>
        <taxon>Candidatus Brocadiales</taxon>
        <taxon>Candidatus Brocadiaceae</taxon>
        <taxon>Candidatus Brocadia</taxon>
    </lineage>
</organism>
<dbReference type="InterPro" id="IPR025714">
    <property type="entry name" value="Methyltranfer_dom"/>
</dbReference>
<dbReference type="Gene3D" id="3.40.50.150">
    <property type="entry name" value="Vaccinia Virus protein VP39"/>
    <property type="match status" value="1"/>
</dbReference>
<sequence length="269" mass="31285">MHDNEYLMENDEEVIRLDKKTDTKVVENQALWAGIRPGMRVADICCGSGKTTSVLYKLIQPGGIAVGVDGSKNRIEYARAHYHVQGLEFQCKDIRESLDELGVYDFVWVRFLLEYYLANSFDIVKNISRIVKPGGILCLIDLDHNCLNHFAPSPRLERTIFTIIKYLEEKANFDPYAGRKLYSHLFTLGYHDINVDVAAHHLIFGKLKDIDEFNWIKKIEVVSRKMPYTFEEYDGGYEEFFEEFNRYFNDPGRFTYTPVILCRGKKPIL</sequence>
<evidence type="ECO:0000313" key="2">
    <source>
        <dbReference type="EMBL" id="OOP54849.1"/>
    </source>
</evidence>
<keyword evidence="2" id="KW-0489">Methyltransferase</keyword>
<dbReference type="SUPFAM" id="SSF53335">
    <property type="entry name" value="S-adenosyl-L-methionine-dependent methyltransferases"/>
    <property type="match status" value="1"/>
</dbReference>
<dbReference type="Proteomes" id="UP000189681">
    <property type="component" value="Unassembled WGS sequence"/>
</dbReference>
<reference evidence="2 3" key="1">
    <citation type="journal article" date="2017" name="Water Res.">
        <title>Discovery and metagenomic analysis of an anammox bacterial enrichment related to Candidatus "Brocadia caroliniensis" in a full-scale glycerol-fed nitritation-denitritation separate centrate treatment process.</title>
        <authorList>
            <person name="Park H."/>
            <person name="Brotto A.C."/>
            <person name="van Loosdrecht M.C."/>
            <person name="Chandran K."/>
        </authorList>
    </citation>
    <scope>NUCLEOTIDE SEQUENCE [LARGE SCALE GENOMIC DNA]</scope>
    <source>
        <strain evidence="2">26THWARD</strain>
    </source>
</reference>
<dbReference type="GO" id="GO:0032259">
    <property type="term" value="P:methylation"/>
    <property type="evidence" value="ECO:0007669"/>
    <property type="project" value="UniProtKB-KW"/>
</dbReference>
<comment type="caution">
    <text evidence="2">The sequence shown here is derived from an EMBL/GenBank/DDBJ whole genome shotgun (WGS) entry which is preliminary data.</text>
</comment>
<evidence type="ECO:0000313" key="3">
    <source>
        <dbReference type="Proteomes" id="UP000189681"/>
    </source>
</evidence>
<keyword evidence="2" id="KW-0808">Transferase</keyword>
<accession>A0A1V4AP03</accession>
<dbReference type="InterPro" id="IPR029063">
    <property type="entry name" value="SAM-dependent_MTases_sf"/>
</dbReference>
<dbReference type="STRING" id="1004156.AYP45_18065"/>
<dbReference type="CDD" id="cd02440">
    <property type="entry name" value="AdoMet_MTases"/>
    <property type="match status" value="1"/>
</dbReference>